<dbReference type="EMBL" id="OX451735">
    <property type="protein sequence ID" value="CAI8595305.1"/>
    <property type="molecule type" value="Genomic_DNA"/>
</dbReference>
<evidence type="ECO:0000259" key="2">
    <source>
        <dbReference type="Pfam" id="PF02721"/>
    </source>
</evidence>
<dbReference type="AlphaFoldDB" id="A0AAV0ZFZ1"/>
<dbReference type="Proteomes" id="UP001157006">
    <property type="component" value="Chromosome 1S"/>
</dbReference>
<dbReference type="Pfam" id="PF02721">
    <property type="entry name" value="DUF223"/>
    <property type="match status" value="1"/>
</dbReference>
<dbReference type="PANTHER" id="PTHR47165:SF4">
    <property type="entry name" value="OS03G0429900 PROTEIN"/>
    <property type="match status" value="1"/>
</dbReference>
<dbReference type="InterPro" id="IPR003871">
    <property type="entry name" value="RFA1B/D_OB_1st"/>
</dbReference>
<feature type="region of interest" description="Disordered" evidence="1">
    <location>
        <begin position="370"/>
        <end position="389"/>
    </location>
</feature>
<dbReference type="PANTHER" id="PTHR47165">
    <property type="entry name" value="OS03G0429900 PROTEIN"/>
    <property type="match status" value="1"/>
</dbReference>
<dbReference type="InterPro" id="IPR012340">
    <property type="entry name" value="NA-bd_OB-fold"/>
</dbReference>
<evidence type="ECO:0000313" key="4">
    <source>
        <dbReference type="Proteomes" id="UP001157006"/>
    </source>
</evidence>
<evidence type="ECO:0000313" key="3">
    <source>
        <dbReference type="EMBL" id="CAI8595305.1"/>
    </source>
</evidence>
<evidence type="ECO:0000256" key="1">
    <source>
        <dbReference type="SAM" id="MobiDB-lite"/>
    </source>
</evidence>
<feature type="compositionally biased region" description="Polar residues" evidence="1">
    <location>
        <begin position="380"/>
        <end position="389"/>
    </location>
</feature>
<feature type="domain" description="Replication protein A 70 kDa DNA-binding subunit B/D first OB fold" evidence="2">
    <location>
        <begin position="7"/>
        <end position="106"/>
    </location>
</feature>
<dbReference type="SUPFAM" id="SSF50249">
    <property type="entry name" value="Nucleic acid-binding proteins"/>
    <property type="match status" value="3"/>
</dbReference>
<gene>
    <name evidence="3" type="ORF">VFH_I184800</name>
</gene>
<proteinExistence type="predicted"/>
<dbReference type="CDD" id="cd04480">
    <property type="entry name" value="RPA1_DBD_A_like"/>
    <property type="match status" value="1"/>
</dbReference>
<accession>A0AAV0ZFZ1</accession>
<reference evidence="3 4" key="1">
    <citation type="submission" date="2023-01" db="EMBL/GenBank/DDBJ databases">
        <authorList>
            <person name="Kreplak J."/>
        </authorList>
    </citation>
    <scope>NUCLEOTIDE SEQUENCE [LARGE SCALE GENOMIC DNA]</scope>
</reference>
<keyword evidence="4" id="KW-1185">Reference proteome</keyword>
<dbReference type="CDD" id="cd04481">
    <property type="entry name" value="RPA1_DBD_B_like"/>
    <property type="match status" value="1"/>
</dbReference>
<protein>
    <recommendedName>
        <fullName evidence="2">Replication protein A 70 kDa DNA-binding subunit B/D first OB fold domain-containing protein</fullName>
    </recommendedName>
</protein>
<dbReference type="Gene3D" id="2.40.50.140">
    <property type="entry name" value="Nucleic acid-binding proteins"/>
    <property type="match status" value="3"/>
</dbReference>
<name>A0AAV0ZFZ1_VICFA</name>
<organism evidence="3 4">
    <name type="scientific">Vicia faba</name>
    <name type="common">Broad bean</name>
    <name type="synonym">Faba vulgaris</name>
    <dbReference type="NCBI Taxonomy" id="3906"/>
    <lineage>
        <taxon>Eukaryota</taxon>
        <taxon>Viridiplantae</taxon>
        <taxon>Streptophyta</taxon>
        <taxon>Embryophyta</taxon>
        <taxon>Tracheophyta</taxon>
        <taxon>Spermatophyta</taxon>
        <taxon>Magnoliopsida</taxon>
        <taxon>eudicotyledons</taxon>
        <taxon>Gunneridae</taxon>
        <taxon>Pentapetalae</taxon>
        <taxon>rosids</taxon>
        <taxon>fabids</taxon>
        <taxon>Fabales</taxon>
        <taxon>Fabaceae</taxon>
        <taxon>Papilionoideae</taxon>
        <taxon>50 kb inversion clade</taxon>
        <taxon>NPAAA clade</taxon>
        <taxon>Hologalegina</taxon>
        <taxon>IRL clade</taxon>
        <taxon>Fabeae</taxon>
        <taxon>Vicia</taxon>
    </lineage>
</organism>
<sequence length="416" mass="46719">MAHPIKVVKDINESKDLWKIVVRCKHLWTVTSASKKEHIEMILVDSELDTIQVIVPPFLVSKFKEQLALGCSYVMQNFKVSNNDFSFKSTNHSFKLVLCGSTSIKKAELPDIPMNYLNILHLDAIVEGEFQSNILVDILGGVTEISQTQINVDNKKSKVVFSITDDSNISKVQCTLWGQLAIQFHDYYKSHKEDGSIIVLLINARIKEAQGGFPLNISNAWNGTKLLINDVTLAVVIKLRDSLQSEFPLLSSSSLQDGKLVCYSKHIIPTPVPRYKLEVLAVDGKYKARFIFWDGDCVKLIGKSALQMKNELIEADEDDPLEFPYALDAILKQELAIRAVFQPNKGKISVISFKIEEDFRKRVRGSFSSEEPTSKLIPTEPSSQDESISFTEPLSADIESVQISAAKLIKDIKKEK</sequence>